<comment type="caution">
    <text evidence="2">The sequence shown here is derived from an EMBL/GenBank/DDBJ whole genome shotgun (WGS) entry which is preliminary data.</text>
</comment>
<evidence type="ECO:0000256" key="1">
    <source>
        <dbReference type="SAM" id="MobiDB-lite"/>
    </source>
</evidence>
<feature type="compositionally biased region" description="Polar residues" evidence="1">
    <location>
        <begin position="384"/>
        <end position="395"/>
    </location>
</feature>
<evidence type="ECO:0000313" key="3">
    <source>
        <dbReference type="Proteomes" id="UP001642482"/>
    </source>
</evidence>
<feature type="compositionally biased region" description="Low complexity" evidence="1">
    <location>
        <begin position="261"/>
        <end position="305"/>
    </location>
</feature>
<keyword evidence="3" id="KW-1185">Reference proteome</keyword>
<dbReference type="Proteomes" id="UP001642482">
    <property type="component" value="Unassembled WGS sequence"/>
</dbReference>
<proteinExistence type="predicted"/>
<protein>
    <submittedName>
        <fullName evidence="2">Uncharacterized protein</fullName>
    </submittedName>
</protein>
<accession>A0ABP0CDL7</accession>
<reference evidence="2 3" key="1">
    <citation type="submission" date="2024-01" db="EMBL/GenBank/DDBJ databases">
        <authorList>
            <person name="Allen C."/>
            <person name="Tagirdzhanova G."/>
        </authorList>
    </citation>
    <scope>NUCLEOTIDE SEQUENCE [LARGE SCALE GENOMIC DNA]</scope>
</reference>
<feature type="compositionally biased region" description="Basic and acidic residues" evidence="1">
    <location>
        <begin position="409"/>
        <end position="429"/>
    </location>
</feature>
<gene>
    <name evidence="2" type="ORF">SEUCBS140593_007485</name>
</gene>
<sequence length="429" mass="48057">MTDNQQGQGGLDLNLDPNAISTMHIKTIKEAAKLADYLPLRWDELSKVPFYAKLFGYSDDWYRASVAMAVLGIRSRAQRVLTQEEMQAIAGMSARLSTRMSYEFPVMLGTALFLERRTRATFGFPFYKPSEAKGFTPNSFPTASSPILKGSQARMAWHALRFSLYTAVSHFGLRMVFFAWATSLNTLEFESNPKLADLRETLKVSVGQWKDAKKKAALEEERSNGRQQFGGMRPREEGQDEPSAAPSGLRESVLFGRRALQQQPSQALPQPQEQQQEQQWSQPEQQQPQSQNYADYSNDYSNDFSSDQDDFNDASPVAPSARREAPTRPTGGPGASWERLRHPGAAGQKPVAISQAPQGQYGWEALRNGQAPPQQPKPAPPVDSRQTTGDYTISSADEEKAYAQNQAQKDFDAMLERERKGESESSRRW</sequence>
<dbReference type="EMBL" id="CAWUHD010000091">
    <property type="protein sequence ID" value="CAK7230143.1"/>
    <property type="molecule type" value="Genomic_DNA"/>
</dbReference>
<feature type="region of interest" description="Disordered" evidence="1">
    <location>
        <begin position="261"/>
        <end position="429"/>
    </location>
</feature>
<organism evidence="2 3">
    <name type="scientific">Sporothrix eucalyptigena</name>
    <dbReference type="NCBI Taxonomy" id="1812306"/>
    <lineage>
        <taxon>Eukaryota</taxon>
        <taxon>Fungi</taxon>
        <taxon>Dikarya</taxon>
        <taxon>Ascomycota</taxon>
        <taxon>Pezizomycotina</taxon>
        <taxon>Sordariomycetes</taxon>
        <taxon>Sordariomycetidae</taxon>
        <taxon>Ophiostomatales</taxon>
        <taxon>Ophiostomataceae</taxon>
        <taxon>Sporothrix</taxon>
    </lineage>
</organism>
<feature type="region of interest" description="Disordered" evidence="1">
    <location>
        <begin position="215"/>
        <end position="247"/>
    </location>
</feature>
<feature type="compositionally biased region" description="Basic and acidic residues" evidence="1">
    <location>
        <begin position="215"/>
        <end position="224"/>
    </location>
</feature>
<evidence type="ECO:0000313" key="2">
    <source>
        <dbReference type="EMBL" id="CAK7230143.1"/>
    </source>
</evidence>
<name>A0ABP0CDL7_9PEZI</name>